<organism evidence="1 2">
    <name type="scientific">Azotobacter beijerinckii</name>
    <dbReference type="NCBI Taxonomy" id="170623"/>
    <lineage>
        <taxon>Bacteria</taxon>
        <taxon>Pseudomonadati</taxon>
        <taxon>Pseudomonadota</taxon>
        <taxon>Gammaproteobacteria</taxon>
        <taxon>Pseudomonadales</taxon>
        <taxon>Pseudomonadaceae</taxon>
        <taxon>Azotobacter</taxon>
    </lineage>
</organism>
<dbReference type="SUPFAM" id="SSF46689">
    <property type="entry name" value="Homeodomain-like"/>
    <property type="match status" value="1"/>
</dbReference>
<reference evidence="1 2" key="1">
    <citation type="submission" date="2016-10" db="EMBL/GenBank/DDBJ databases">
        <authorList>
            <person name="de Groot N.N."/>
        </authorList>
    </citation>
    <scope>NUCLEOTIDE SEQUENCE [LARGE SCALE GENOMIC DNA]</scope>
    <source>
        <strain evidence="1 2">DSM 373</strain>
    </source>
</reference>
<sequence length="128" mass="14270">MVGREAALRLIGQLPRTHQGRSGWHVMLYVPKDVCEEHLLAQILGLADARHLVDAFGGETLKPATCADVYRRFRDASILRMVDEGMRPAEVAELMGVSSRHVRNLVRASRAHGWAADRPARNGDKIHI</sequence>
<gene>
    <name evidence="1" type="ORF">SAMN04244572_01934</name>
</gene>
<dbReference type="EMBL" id="FNYQ01000027">
    <property type="protein sequence ID" value="SEI86913.1"/>
    <property type="molecule type" value="Genomic_DNA"/>
</dbReference>
<proteinExistence type="predicted"/>
<name>A0A1H6U3N5_9GAMM</name>
<dbReference type="AlphaFoldDB" id="A0A1H6U3N5"/>
<protein>
    <submittedName>
        <fullName evidence="1">Winged helix-turn helix</fullName>
    </submittedName>
</protein>
<dbReference type="Pfam" id="PF13384">
    <property type="entry name" value="HTH_23"/>
    <property type="match status" value="1"/>
</dbReference>
<evidence type="ECO:0000313" key="2">
    <source>
        <dbReference type="Proteomes" id="UP000199250"/>
    </source>
</evidence>
<evidence type="ECO:0000313" key="1">
    <source>
        <dbReference type="EMBL" id="SEI86913.1"/>
    </source>
</evidence>
<dbReference type="Proteomes" id="UP000199250">
    <property type="component" value="Unassembled WGS sequence"/>
</dbReference>
<dbReference type="InterPro" id="IPR009057">
    <property type="entry name" value="Homeodomain-like_sf"/>
</dbReference>
<accession>A0A1H6U3N5</accession>